<keyword evidence="2" id="KW-1185">Reference proteome</keyword>
<organism evidence="1 2">
    <name type="scientific">Cohnella suwonensis</name>
    <dbReference type="NCBI Taxonomy" id="696072"/>
    <lineage>
        <taxon>Bacteria</taxon>
        <taxon>Bacillati</taxon>
        <taxon>Bacillota</taxon>
        <taxon>Bacilli</taxon>
        <taxon>Bacillales</taxon>
        <taxon>Paenibacillaceae</taxon>
        <taxon>Cohnella</taxon>
    </lineage>
</organism>
<dbReference type="Proteomes" id="UP001596105">
    <property type="component" value="Unassembled WGS sequence"/>
</dbReference>
<gene>
    <name evidence="1" type="ORF">ACFPPD_00310</name>
</gene>
<evidence type="ECO:0000313" key="1">
    <source>
        <dbReference type="EMBL" id="MFC5467144.1"/>
    </source>
</evidence>
<evidence type="ECO:0000313" key="2">
    <source>
        <dbReference type="Proteomes" id="UP001596105"/>
    </source>
</evidence>
<name>A0ABW0LMN6_9BACL</name>
<accession>A0ABW0LMN6</accession>
<dbReference type="EMBL" id="JBHSMH010000001">
    <property type="protein sequence ID" value="MFC5467144.1"/>
    <property type="molecule type" value="Genomic_DNA"/>
</dbReference>
<sequence>MKWTRLYGLEATFPIGGAAAEFEDAVDLIGRNVPLFDRANEMLVFGEEGHFLYARECMAARDLLAEPIELLLLLEGTRRESLYDDYAIASQAGNAFLDLALTAVFSLKATKPGAEPVPAYHQLREHLVASVDGSSETAASAFAIDRQLSELAVRIASAYGCTVEWLFH</sequence>
<proteinExistence type="predicted"/>
<dbReference type="RefSeq" id="WP_209747539.1">
    <property type="nucleotide sequence ID" value="NZ_JBHSMH010000001.1"/>
</dbReference>
<comment type="caution">
    <text evidence="1">The sequence shown here is derived from an EMBL/GenBank/DDBJ whole genome shotgun (WGS) entry which is preliminary data.</text>
</comment>
<reference evidence="2" key="1">
    <citation type="journal article" date="2019" name="Int. J. Syst. Evol. Microbiol.">
        <title>The Global Catalogue of Microorganisms (GCM) 10K type strain sequencing project: providing services to taxonomists for standard genome sequencing and annotation.</title>
        <authorList>
            <consortium name="The Broad Institute Genomics Platform"/>
            <consortium name="The Broad Institute Genome Sequencing Center for Infectious Disease"/>
            <person name="Wu L."/>
            <person name="Ma J."/>
        </authorList>
    </citation>
    <scope>NUCLEOTIDE SEQUENCE [LARGE SCALE GENOMIC DNA]</scope>
    <source>
        <strain evidence="2">CCUG 57113</strain>
    </source>
</reference>
<protein>
    <submittedName>
        <fullName evidence="1">Uncharacterized protein</fullName>
    </submittedName>
</protein>